<feature type="region of interest" description="Disordered" evidence="1">
    <location>
        <begin position="523"/>
        <end position="651"/>
    </location>
</feature>
<feature type="compositionally biased region" description="Low complexity" evidence="1">
    <location>
        <begin position="548"/>
        <end position="569"/>
    </location>
</feature>
<keyword evidence="4" id="KW-1185">Reference proteome</keyword>
<reference evidence="3 4" key="1">
    <citation type="submission" date="2009-11" db="EMBL/GenBank/DDBJ databases">
        <title>Annotation of Allomyces macrogynus ATCC 38327.</title>
        <authorList>
            <consortium name="The Broad Institute Genome Sequencing Platform"/>
            <person name="Russ C."/>
            <person name="Cuomo C."/>
            <person name="Burger G."/>
            <person name="Gray M.W."/>
            <person name="Holland P.W.H."/>
            <person name="King N."/>
            <person name="Lang F.B.F."/>
            <person name="Roger A.J."/>
            <person name="Ruiz-Trillo I."/>
            <person name="Young S.K."/>
            <person name="Zeng Q."/>
            <person name="Gargeya S."/>
            <person name="Fitzgerald M."/>
            <person name="Haas B."/>
            <person name="Abouelleil A."/>
            <person name="Alvarado L."/>
            <person name="Arachchi H.M."/>
            <person name="Berlin A."/>
            <person name="Chapman S.B."/>
            <person name="Gearin G."/>
            <person name="Goldberg J."/>
            <person name="Griggs A."/>
            <person name="Gujja S."/>
            <person name="Hansen M."/>
            <person name="Heiman D."/>
            <person name="Howarth C."/>
            <person name="Larimer J."/>
            <person name="Lui A."/>
            <person name="MacDonald P.J.P."/>
            <person name="McCowen C."/>
            <person name="Montmayeur A."/>
            <person name="Murphy C."/>
            <person name="Neiman D."/>
            <person name="Pearson M."/>
            <person name="Priest M."/>
            <person name="Roberts A."/>
            <person name="Saif S."/>
            <person name="Shea T."/>
            <person name="Sisk P."/>
            <person name="Stolte C."/>
            <person name="Sykes S."/>
            <person name="Wortman J."/>
            <person name="Nusbaum C."/>
            <person name="Birren B."/>
        </authorList>
    </citation>
    <scope>NUCLEOTIDE SEQUENCE [LARGE SCALE GENOMIC DNA]</scope>
    <source>
        <strain evidence="3 4">ATCC 38327</strain>
    </source>
</reference>
<feature type="compositionally biased region" description="Low complexity" evidence="1">
    <location>
        <begin position="634"/>
        <end position="643"/>
    </location>
</feature>
<feature type="domain" description="Ras-GAP" evidence="2">
    <location>
        <begin position="130"/>
        <end position="484"/>
    </location>
</feature>
<evidence type="ECO:0000313" key="3">
    <source>
        <dbReference type="EMBL" id="KNE54294.1"/>
    </source>
</evidence>
<accession>A0A0L0RVW6</accession>
<dbReference type="VEuPathDB" id="FungiDB:AMAG_00280"/>
<dbReference type="Proteomes" id="UP000054350">
    <property type="component" value="Unassembled WGS sequence"/>
</dbReference>
<dbReference type="EMBL" id="GG745328">
    <property type="protein sequence ID" value="KNE54294.1"/>
    <property type="molecule type" value="Genomic_DNA"/>
</dbReference>
<feature type="compositionally biased region" description="Low complexity" evidence="1">
    <location>
        <begin position="397"/>
        <end position="406"/>
    </location>
</feature>
<dbReference type="PROSITE" id="PS50018">
    <property type="entry name" value="RAS_GTPASE_ACTIV_2"/>
    <property type="match status" value="1"/>
</dbReference>
<dbReference type="SUPFAM" id="SSF48350">
    <property type="entry name" value="GTPase activation domain, GAP"/>
    <property type="match status" value="1"/>
</dbReference>
<dbReference type="AlphaFoldDB" id="A0A0L0RVW6"/>
<feature type="region of interest" description="Disordered" evidence="1">
    <location>
        <begin position="751"/>
        <end position="772"/>
    </location>
</feature>
<feature type="region of interest" description="Disordered" evidence="1">
    <location>
        <begin position="37"/>
        <end position="62"/>
    </location>
</feature>
<protein>
    <recommendedName>
        <fullName evidence="2">Ras-GAP domain-containing protein</fullName>
    </recommendedName>
</protein>
<name>A0A0L0RVW6_ALLM3</name>
<feature type="region of interest" description="Disordered" evidence="1">
    <location>
        <begin position="301"/>
        <end position="322"/>
    </location>
</feature>
<dbReference type="eggNOG" id="ENOG502RUBY">
    <property type="taxonomic scope" value="Eukaryota"/>
</dbReference>
<dbReference type="CDD" id="cd04519">
    <property type="entry name" value="RasGAP"/>
    <property type="match status" value="1"/>
</dbReference>
<feature type="region of interest" description="Disordered" evidence="1">
    <location>
        <begin position="368"/>
        <end position="419"/>
    </location>
</feature>
<dbReference type="InterPro" id="IPR008936">
    <property type="entry name" value="Rho_GTPase_activation_prot"/>
</dbReference>
<dbReference type="InterPro" id="IPR001936">
    <property type="entry name" value="RasGAP_dom"/>
</dbReference>
<evidence type="ECO:0000313" key="4">
    <source>
        <dbReference type="Proteomes" id="UP000054350"/>
    </source>
</evidence>
<feature type="compositionally biased region" description="Basic and acidic residues" evidence="1">
    <location>
        <begin position="576"/>
        <end position="587"/>
    </location>
</feature>
<evidence type="ECO:0000259" key="2">
    <source>
        <dbReference type="PROSITE" id="PS50018"/>
    </source>
</evidence>
<dbReference type="STRING" id="578462.A0A0L0RVW6"/>
<dbReference type="Gene3D" id="1.10.506.10">
    <property type="entry name" value="GTPase Activation - p120gap, domain 1"/>
    <property type="match status" value="2"/>
</dbReference>
<sequence length="828" mass="88502">MSTLNLFAAANRRGSASDASSRRHSYLALDSIRNNNNSRESASHYRHASKSASVSEPRRGSLHDRLSDLLRRPSALGSTVASTKPFQSGSSSYDSREALRYEVGQLLLAHRQRLLEIVITANFTREHVTDICNSTLALLRAERAPRAAEDFVARVMEKKIQRHAAMEMTDVHLKNALRDNSLEILLLSAYIRSEAADFLQALLSHFIAENDAALIDLGEDTSRGIQVERPPPESPTTPAPNTQAILRTLVGKLLNRVHAAADTFPPSVRRLCVSLKNQMDDLEAKLSPNGLARSRCSSAASTDSIPAVPSPLQHAVSAESAPSVPSKLHHAAVDDEVGTPLPFPTAEFAATESLRALAMDTLRARSAIASPRPGGSAGLPTCASQGSTLPMAHSHSHGPPSHASSHTSLTRQPTLRRTHARRKLRGMVELTVAENIVASCLFLRFLVPALTMPEQYGVTIPAQNRRALLRGLLQCGRLVNTLCNDSDAKLAGGDIQAQHFVFEQRLKVKQTIERVTSLPVSTDASNVSDWHRPVLTNGLSSSPPDDGTPSAASTRSTSADSVTTDSPSPLRAAIDPPDHANDTDAKRSLGKSFMSMLGRSRLQRKKEFRSMPQIHLSGRKDDETAFSSGPLRAPSTSSSPTGGMSLNSLSDPSAAATARWGVGPSDALMAQMSKGMDRIEEHFHQSAGTFGTLHHSLALALLTLKSNLDKFHALPTSPSPDDHVTSPSAKTLGGKPSAGFLRAFGQRLRFRGSKSGAPGESVDSTQHVEDTVATTPRSVAVEAGTSQSAGLAPSAPASCPVLPTIPTVLSAEPVVMAEQQHRARGLAQ</sequence>
<feature type="region of interest" description="Disordered" evidence="1">
    <location>
        <begin position="714"/>
        <end position="736"/>
    </location>
</feature>
<organism evidence="3 4">
    <name type="scientific">Allomyces macrogynus (strain ATCC 38327)</name>
    <name type="common">Allomyces javanicus var. macrogynus</name>
    <dbReference type="NCBI Taxonomy" id="578462"/>
    <lineage>
        <taxon>Eukaryota</taxon>
        <taxon>Fungi</taxon>
        <taxon>Fungi incertae sedis</taxon>
        <taxon>Blastocladiomycota</taxon>
        <taxon>Blastocladiomycetes</taxon>
        <taxon>Blastocladiales</taxon>
        <taxon>Blastocladiaceae</taxon>
        <taxon>Allomyces</taxon>
    </lineage>
</organism>
<evidence type="ECO:0000256" key="1">
    <source>
        <dbReference type="SAM" id="MobiDB-lite"/>
    </source>
</evidence>
<proteinExistence type="predicted"/>
<reference evidence="4" key="2">
    <citation type="submission" date="2009-11" db="EMBL/GenBank/DDBJ databases">
        <title>The Genome Sequence of Allomyces macrogynus strain ATCC 38327.</title>
        <authorList>
            <consortium name="The Broad Institute Genome Sequencing Platform"/>
            <person name="Russ C."/>
            <person name="Cuomo C."/>
            <person name="Shea T."/>
            <person name="Young S.K."/>
            <person name="Zeng Q."/>
            <person name="Koehrsen M."/>
            <person name="Haas B."/>
            <person name="Borodovsky M."/>
            <person name="Guigo R."/>
            <person name="Alvarado L."/>
            <person name="Berlin A."/>
            <person name="Borenstein D."/>
            <person name="Chen Z."/>
            <person name="Engels R."/>
            <person name="Freedman E."/>
            <person name="Gellesch M."/>
            <person name="Goldberg J."/>
            <person name="Griggs A."/>
            <person name="Gujja S."/>
            <person name="Heiman D."/>
            <person name="Hepburn T."/>
            <person name="Howarth C."/>
            <person name="Jen D."/>
            <person name="Larson L."/>
            <person name="Lewis B."/>
            <person name="Mehta T."/>
            <person name="Park D."/>
            <person name="Pearson M."/>
            <person name="Roberts A."/>
            <person name="Saif S."/>
            <person name="Shenoy N."/>
            <person name="Sisk P."/>
            <person name="Stolte C."/>
            <person name="Sykes S."/>
            <person name="Walk T."/>
            <person name="White J."/>
            <person name="Yandava C."/>
            <person name="Burger G."/>
            <person name="Gray M.W."/>
            <person name="Holland P.W.H."/>
            <person name="King N."/>
            <person name="Lang F.B.F."/>
            <person name="Roger A.J."/>
            <person name="Ruiz-Trillo I."/>
            <person name="Lander E."/>
            <person name="Nusbaum C."/>
        </authorList>
    </citation>
    <scope>NUCLEOTIDE SEQUENCE [LARGE SCALE GENOMIC DNA]</scope>
    <source>
        <strain evidence="4">ATCC 38327</strain>
    </source>
</reference>
<gene>
    <name evidence="3" type="ORF">AMAG_00280</name>
</gene>
<dbReference type="OrthoDB" id="28245at2759"/>